<protein>
    <submittedName>
        <fullName evidence="2">E3 ubiquitin-ligase UBR4</fullName>
    </submittedName>
</protein>
<dbReference type="EMBL" id="SKCS01000190">
    <property type="protein sequence ID" value="TNN13441.1"/>
    <property type="molecule type" value="Genomic_DNA"/>
</dbReference>
<organism evidence="2 3">
    <name type="scientific">Schistosoma japonicum</name>
    <name type="common">Blood fluke</name>
    <dbReference type="NCBI Taxonomy" id="6182"/>
    <lineage>
        <taxon>Eukaryota</taxon>
        <taxon>Metazoa</taxon>
        <taxon>Spiralia</taxon>
        <taxon>Lophotrochozoa</taxon>
        <taxon>Platyhelminthes</taxon>
        <taxon>Trematoda</taxon>
        <taxon>Digenea</taxon>
        <taxon>Strigeidida</taxon>
        <taxon>Schistosomatoidea</taxon>
        <taxon>Schistosomatidae</taxon>
        <taxon>Schistosoma</taxon>
    </lineage>
</organism>
<name>A0A4Z2DAA6_SCHJA</name>
<sequence>MSYKASSENEWIAAQRHNWDVGCNNILPILNPPLTGTVTAAVVSNNGGSGSSSSSSSNSKSSSKTGQQQAPDTVYAASLGYSWTSLW</sequence>
<dbReference type="STRING" id="6182.A0A4Z2DAA6"/>
<dbReference type="OrthoDB" id="30336at2759"/>
<dbReference type="GO" id="GO:0016874">
    <property type="term" value="F:ligase activity"/>
    <property type="evidence" value="ECO:0007669"/>
    <property type="project" value="UniProtKB-KW"/>
</dbReference>
<reference evidence="2 3" key="1">
    <citation type="submission" date="2019-03" db="EMBL/GenBank/DDBJ databases">
        <title>An improved genome assembly of the fluke Schistosoma japonicum.</title>
        <authorList>
            <person name="Hu W."/>
            <person name="Luo F."/>
            <person name="Yin M."/>
            <person name="Mo X."/>
            <person name="Sun C."/>
            <person name="Wu Q."/>
            <person name="Zhu B."/>
            <person name="Xiang M."/>
            <person name="Wang J."/>
            <person name="Wang Y."/>
            <person name="Zhang T."/>
            <person name="Xu B."/>
            <person name="Zheng H."/>
            <person name="Feng Z."/>
        </authorList>
    </citation>
    <scope>NUCLEOTIDE SEQUENCE [LARGE SCALE GENOMIC DNA]</scope>
    <source>
        <strain evidence="2">HuSjv2</strain>
        <tissue evidence="2">Worms</tissue>
    </source>
</reference>
<evidence type="ECO:0000313" key="3">
    <source>
        <dbReference type="Proteomes" id="UP000311919"/>
    </source>
</evidence>
<accession>A0A4Z2DAA6</accession>
<evidence type="ECO:0000313" key="2">
    <source>
        <dbReference type="EMBL" id="TNN13441.1"/>
    </source>
</evidence>
<dbReference type="Proteomes" id="UP000311919">
    <property type="component" value="Unassembled WGS sequence"/>
</dbReference>
<keyword evidence="3" id="KW-1185">Reference proteome</keyword>
<dbReference type="AlphaFoldDB" id="A0A4Z2DAA6"/>
<evidence type="ECO:0000256" key="1">
    <source>
        <dbReference type="SAM" id="MobiDB-lite"/>
    </source>
</evidence>
<feature type="compositionally biased region" description="Low complexity" evidence="1">
    <location>
        <begin position="51"/>
        <end position="64"/>
    </location>
</feature>
<proteinExistence type="predicted"/>
<comment type="caution">
    <text evidence="2">The sequence shown here is derived from an EMBL/GenBank/DDBJ whole genome shotgun (WGS) entry which is preliminary data.</text>
</comment>
<gene>
    <name evidence="2" type="ORF">EWB00_002958</name>
</gene>
<feature type="region of interest" description="Disordered" evidence="1">
    <location>
        <begin position="41"/>
        <end position="71"/>
    </location>
</feature>
<keyword evidence="2" id="KW-0436">Ligase</keyword>